<evidence type="ECO:0000256" key="1">
    <source>
        <dbReference type="SAM" id="MobiDB-lite"/>
    </source>
</evidence>
<comment type="caution">
    <text evidence="2">The sequence shown here is derived from an EMBL/GenBank/DDBJ whole genome shotgun (WGS) entry which is preliminary data.</text>
</comment>
<organism evidence="2 3">
    <name type="scientific">Phytohabitans kaempferiae</name>
    <dbReference type="NCBI Taxonomy" id="1620943"/>
    <lineage>
        <taxon>Bacteria</taxon>
        <taxon>Bacillati</taxon>
        <taxon>Actinomycetota</taxon>
        <taxon>Actinomycetes</taxon>
        <taxon>Micromonosporales</taxon>
        <taxon>Micromonosporaceae</taxon>
    </lineage>
</organism>
<evidence type="ECO:0000313" key="3">
    <source>
        <dbReference type="Proteomes" id="UP001589867"/>
    </source>
</evidence>
<proteinExistence type="predicted"/>
<reference evidence="2 3" key="1">
    <citation type="submission" date="2024-09" db="EMBL/GenBank/DDBJ databases">
        <authorList>
            <person name="Sun Q."/>
            <person name="Mori K."/>
        </authorList>
    </citation>
    <scope>NUCLEOTIDE SEQUENCE [LARGE SCALE GENOMIC DNA]</scope>
    <source>
        <strain evidence="2 3">TBRC 3947</strain>
    </source>
</reference>
<protein>
    <submittedName>
        <fullName evidence="2">Uncharacterized protein</fullName>
    </submittedName>
</protein>
<name>A0ABV6MCC9_9ACTN</name>
<dbReference type="RefSeq" id="WP_377257468.1">
    <property type="nucleotide sequence ID" value="NZ_JBHLUH010000064.1"/>
</dbReference>
<keyword evidence="3" id="KW-1185">Reference proteome</keyword>
<sequence>MMMEQAVGIASALEAMRDGGTDRYKNCQMLSALPDAPIDTRWSPAERAAALSRRLFERRRLELFWLSSIVTNRPGDRRQRPASAAAHGADDDRATANRRTGAPR</sequence>
<dbReference type="Proteomes" id="UP001589867">
    <property type="component" value="Unassembled WGS sequence"/>
</dbReference>
<feature type="region of interest" description="Disordered" evidence="1">
    <location>
        <begin position="73"/>
        <end position="104"/>
    </location>
</feature>
<evidence type="ECO:0000313" key="2">
    <source>
        <dbReference type="EMBL" id="MFC0532018.1"/>
    </source>
</evidence>
<dbReference type="EMBL" id="JBHLUH010000064">
    <property type="protein sequence ID" value="MFC0532018.1"/>
    <property type="molecule type" value="Genomic_DNA"/>
</dbReference>
<accession>A0ABV6MCC9</accession>
<gene>
    <name evidence="2" type="ORF">ACFFIA_30640</name>
</gene>